<feature type="coiled-coil region" evidence="3">
    <location>
        <begin position="674"/>
        <end position="722"/>
    </location>
</feature>
<accession>A0A9R0JBR6</accession>
<evidence type="ECO:0000313" key="7">
    <source>
        <dbReference type="RefSeq" id="XP_021864944.2"/>
    </source>
</evidence>
<sequence>MATLLHSESRRLYSWWWDSHVSPKNSKWLQENLKDMDSKVKAMIKLIEEDADSFARRAEMYYKKRPELMKLVEEFYRAYRALAERYNHATGELRHAHRTMAQAFPDQLPFALADDAASSSGSDTSETPHPVRSSFDTDRFQGQSASSSQGSGTSRKGLKQLNDMFRSAEVGTEESSTADSKSEGGQNWHDSGTREKDSGGMLSQLSKENQKLKNQVLNESERASKAESELETMRRALAELEAERDATFLQYQQILDKISSLEKDLTHAQKSSGDIDGIVSEAKIEIQALNETLTKMEAERDASLLQYTQTYEKLAVVESSLSQALDDKERLSERAANAEHESQDLQQELARIQAEKEAAELLYNECQEKLADFERKLAEALERLKLFSLQSEKAESEVKALKEEIDRVNEERDSLALRYKQSLEIISKLQLDLSEAQADNIRLNSQILLGTAKLKGAEEKCDLLDKINETLQSEAQKLVQKIAAADQVLSEKEVKLEKLTANLQEEHSRFVQAEATLHSLQDLHVQSQEKQNALTSELRNGLQMMNDLEISKQDLEEEVRRLKDENQSLNDLNSFSSVSQKNLQDEMLRLTEVKEKLEAEVKYQAEQSDALQFQVHNLKEEIESIYKRYQALMLQLESVGLDQECFASAVKDLQNENLRLKEISVKDMDDKEVLVKKLQDMEQLLRKNSNLESSLLEVNAELQRSKEKSQALQESCHDLNEDKSSIVAEKSALLSQLQMITATMQNLIEKNTLLHNSLSGANAELEGLRAKSKGLEDFCQLLTSERSTLLAERGSLVSRLEIVEQKLESLEMRFTNLEDKYSGLEKEKQSTLSQVDELRISLDCEKQERASLVLTSETRLSGLEGRIHDLQEENKCRKKEFEEELEKAVNAQVEIFILQKFIQDMEDKNFSLLIECQRHIEAAKYSEKLISELESENMIQEVEAEFLLDKIGTLRTGINRVLKALEIKHISETEAEQNFVPCVLASIRNIKHSLSESKEDNQKMLVEKSILTTILGQLHSECAELSSRKIALEQESQTLTQKLMWVEDEKHLLLERNRQLSMELDTREKMEEALNAKVEDLHAKKTQLEGAYVTLEDENLSAFDQNRCLQEDLSHIKKEKTILEEESNNILVEVLAFNYQSMILKSYGIEKAWELEEVFEEMSSLGKALNDLESESTKLEENLLVKEMENLALKASMEELEDMQHELSARNDQLRREISDEKELRNQKERELSEAELKLKAREDVNAELCGTVQYLEKNYENLEVTRAILQQQMVELSYDNKYQEKEIVSLRDANENLESEVGKLHEEIEEYKIREVILASELHERSSEFELWEAEADSFYFDLQISSVREVLFENKVHDLSSLCESLEDVSNQRSLEIETMKQRVTSLESEAATLKSQLTTCLPLIASLKDNVALLEKNPILQSKLHTTSTTEIQEHFEQTGQSSTSSRGFSELVKLQDRIKVIEDILQKEKEMVSVQERSNTNMRLEAALKEIEELKSRINSHHQEEHRRSSWVSVSETCDVKSGEEMKDIPLDQASGRSFQSVSRKGSAGSDHDQMLELWEAAEQDSSHDQVISEVHEQGTDTIEDEIVDQTSLNPTPESQFEKELGVDRLELSTRGTQSSKKGTKKKVLERLSSDAQKLISLQVSVQEMKGKTEPKKRRKKGEDVEYDTFRGQLQDVENSVVHLMDINAELIRSIEENSVTSEVRVERMTDEVESAWQRRVSEQVRIEAENIGKLEVEMQRMQYVLLRLKDDKKSKDKEDGSRTSASSVLREFFYSRVRKNKKQKKPRFCGCLRPTATKI</sequence>
<dbReference type="KEGG" id="soe:110803712"/>
<dbReference type="Gene3D" id="1.10.287.1490">
    <property type="match status" value="1"/>
</dbReference>
<keyword evidence="1 3" id="KW-0175">Coiled coil</keyword>
<dbReference type="InterPro" id="IPR011684">
    <property type="entry name" value="NAB"/>
</dbReference>
<feature type="coiled-coil region" evidence="3">
    <location>
        <begin position="1155"/>
        <end position="1315"/>
    </location>
</feature>
<keyword evidence="6" id="KW-1185">Reference proteome</keyword>
<name>A0A9R0JBR6_SPIOL</name>
<comment type="similarity">
    <text evidence="2">Belongs to the NET family.</text>
</comment>
<dbReference type="GO" id="GO:0051015">
    <property type="term" value="F:actin filament binding"/>
    <property type="evidence" value="ECO:0000318"/>
    <property type="project" value="GO_Central"/>
</dbReference>
<evidence type="ECO:0000313" key="6">
    <source>
        <dbReference type="Proteomes" id="UP000813463"/>
    </source>
</evidence>
<evidence type="ECO:0000256" key="1">
    <source>
        <dbReference type="ARBA" id="ARBA00023054"/>
    </source>
</evidence>
<dbReference type="PANTHER" id="PTHR32258">
    <property type="entry name" value="PROTEIN NETWORKED 4A"/>
    <property type="match status" value="1"/>
</dbReference>
<dbReference type="InterPro" id="IPR051861">
    <property type="entry name" value="NET_actin-binding_domain"/>
</dbReference>
<gene>
    <name evidence="7" type="primary">LOC110803712</name>
</gene>
<feature type="region of interest" description="Disordered" evidence="4">
    <location>
        <begin position="114"/>
        <end position="201"/>
    </location>
</feature>
<dbReference type="PROSITE" id="PS51774">
    <property type="entry name" value="NAB"/>
    <property type="match status" value="1"/>
</dbReference>
<dbReference type="GeneID" id="110803712"/>
<protein>
    <submittedName>
        <fullName evidence="7">Protein NETWORKED 1A</fullName>
    </submittedName>
</protein>
<feature type="coiled-coil region" evidence="3">
    <location>
        <begin position="1455"/>
        <end position="1508"/>
    </location>
</feature>
<dbReference type="SUPFAM" id="SSF57997">
    <property type="entry name" value="Tropomyosin"/>
    <property type="match status" value="1"/>
</dbReference>
<organism evidence="6 7">
    <name type="scientific">Spinacia oleracea</name>
    <name type="common">Spinach</name>
    <dbReference type="NCBI Taxonomy" id="3562"/>
    <lineage>
        <taxon>Eukaryota</taxon>
        <taxon>Viridiplantae</taxon>
        <taxon>Streptophyta</taxon>
        <taxon>Embryophyta</taxon>
        <taxon>Tracheophyta</taxon>
        <taxon>Spermatophyta</taxon>
        <taxon>Magnoliopsida</taxon>
        <taxon>eudicotyledons</taxon>
        <taxon>Gunneridae</taxon>
        <taxon>Pentapetalae</taxon>
        <taxon>Caryophyllales</taxon>
        <taxon>Chenopodiaceae</taxon>
        <taxon>Chenopodioideae</taxon>
        <taxon>Anserineae</taxon>
        <taxon>Spinacia</taxon>
    </lineage>
</organism>
<dbReference type="GO" id="GO:0005886">
    <property type="term" value="C:plasma membrane"/>
    <property type="evidence" value="ECO:0000318"/>
    <property type="project" value="GO_Central"/>
</dbReference>
<reference evidence="7" key="2">
    <citation type="submission" date="2025-08" db="UniProtKB">
        <authorList>
            <consortium name="RefSeq"/>
        </authorList>
    </citation>
    <scope>IDENTIFICATION</scope>
    <source>
        <tissue evidence="7">Leaf</tissue>
    </source>
</reference>
<evidence type="ECO:0000256" key="4">
    <source>
        <dbReference type="SAM" id="MobiDB-lite"/>
    </source>
</evidence>
<feature type="coiled-coil region" evidence="3">
    <location>
        <begin position="860"/>
        <end position="891"/>
    </location>
</feature>
<feature type="coiled-coil region" evidence="3">
    <location>
        <begin position="793"/>
        <end position="834"/>
    </location>
</feature>
<dbReference type="PANTHER" id="PTHR32258:SF6">
    <property type="entry name" value="PROTEIN NETWORKED 1A"/>
    <property type="match status" value="1"/>
</dbReference>
<dbReference type="Proteomes" id="UP000813463">
    <property type="component" value="Chromosome 3"/>
</dbReference>
<feature type="compositionally biased region" description="Polar residues" evidence="4">
    <location>
        <begin position="173"/>
        <end position="190"/>
    </location>
</feature>
<evidence type="ECO:0000256" key="2">
    <source>
        <dbReference type="ARBA" id="ARBA00038006"/>
    </source>
</evidence>
<dbReference type="RefSeq" id="XP_021864944.2">
    <property type="nucleotide sequence ID" value="XM_022009252.2"/>
</dbReference>
<evidence type="ECO:0000256" key="3">
    <source>
        <dbReference type="SAM" id="Coils"/>
    </source>
</evidence>
<feature type="compositionally biased region" description="Low complexity" evidence="4">
    <location>
        <begin position="141"/>
        <end position="154"/>
    </location>
</feature>
<feature type="coiled-coil region" evidence="3">
    <location>
        <begin position="202"/>
        <end position="635"/>
    </location>
</feature>
<feature type="coiled-coil region" evidence="3">
    <location>
        <begin position="1071"/>
        <end position="1126"/>
    </location>
</feature>
<feature type="compositionally biased region" description="Low complexity" evidence="4">
    <location>
        <begin position="114"/>
        <end position="125"/>
    </location>
</feature>
<feature type="coiled-coil region" evidence="3">
    <location>
        <begin position="1015"/>
        <end position="1042"/>
    </location>
</feature>
<proteinExistence type="inferred from homology"/>
<dbReference type="Pfam" id="PF07765">
    <property type="entry name" value="KIP1"/>
    <property type="match status" value="1"/>
</dbReference>
<feature type="domain" description="NAB" evidence="5">
    <location>
        <begin position="13"/>
        <end position="93"/>
    </location>
</feature>
<reference evidence="6" key="1">
    <citation type="journal article" date="2021" name="Nat. Commun.">
        <title>Genomic analyses provide insights into spinach domestication and the genetic basis of agronomic traits.</title>
        <authorList>
            <person name="Cai X."/>
            <person name="Sun X."/>
            <person name="Xu C."/>
            <person name="Sun H."/>
            <person name="Wang X."/>
            <person name="Ge C."/>
            <person name="Zhang Z."/>
            <person name="Wang Q."/>
            <person name="Fei Z."/>
            <person name="Jiao C."/>
            <person name="Wang Q."/>
        </authorList>
    </citation>
    <scope>NUCLEOTIDE SEQUENCE [LARGE SCALE GENOMIC DNA]</scope>
    <source>
        <strain evidence="6">cv. Varoflay</strain>
    </source>
</reference>
<evidence type="ECO:0000259" key="5">
    <source>
        <dbReference type="PROSITE" id="PS51774"/>
    </source>
</evidence>